<evidence type="ECO:0000313" key="4">
    <source>
        <dbReference type="Proteomes" id="UP000509704"/>
    </source>
</evidence>
<keyword evidence="4" id="KW-1185">Reference proteome</keyword>
<feature type="compositionally biased region" description="Low complexity" evidence="1">
    <location>
        <begin position="106"/>
        <end position="115"/>
    </location>
</feature>
<proteinExistence type="predicted"/>
<dbReference type="AlphaFoldDB" id="A0A7H9B163"/>
<evidence type="ECO:0000313" key="3">
    <source>
        <dbReference type="EMBL" id="QLG72378.1"/>
    </source>
</evidence>
<evidence type="ECO:0008006" key="5">
    <source>
        <dbReference type="Google" id="ProtNLM"/>
    </source>
</evidence>
<gene>
    <name evidence="3" type="ORF">HG535_0D00860</name>
</gene>
<dbReference type="GeneID" id="59236102"/>
<name>A0A7H9B163_ZYGMR</name>
<dbReference type="KEGG" id="zmk:HG535_0D00860"/>
<organism evidence="3 4">
    <name type="scientific">Zygotorulaspora mrakii</name>
    <name type="common">Zygosaccharomyces mrakii</name>
    <dbReference type="NCBI Taxonomy" id="42260"/>
    <lineage>
        <taxon>Eukaryota</taxon>
        <taxon>Fungi</taxon>
        <taxon>Dikarya</taxon>
        <taxon>Ascomycota</taxon>
        <taxon>Saccharomycotina</taxon>
        <taxon>Saccharomycetes</taxon>
        <taxon>Saccharomycetales</taxon>
        <taxon>Saccharomycetaceae</taxon>
        <taxon>Zygotorulaspora</taxon>
    </lineage>
</organism>
<feature type="region of interest" description="Disordered" evidence="1">
    <location>
        <begin position="95"/>
        <end position="115"/>
    </location>
</feature>
<dbReference type="EMBL" id="CP058607">
    <property type="protein sequence ID" value="QLG72378.1"/>
    <property type="molecule type" value="Genomic_DNA"/>
</dbReference>
<keyword evidence="2" id="KW-0732">Signal</keyword>
<dbReference type="Proteomes" id="UP000509704">
    <property type="component" value="Chromosome 4"/>
</dbReference>
<accession>A0A7H9B163</accession>
<reference evidence="3 4" key="1">
    <citation type="submission" date="2020-07" db="EMBL/GenBank/DDBJ databases">
        <title>The yeast mating-type switching endonuclease HO is a domesticated member of an unorthodox homing genetic element family.</title>
        <authorList>
            <person name="Coughlan A.Y."/>
            <person name="Lombardi L."/>
            <person name="Braun-Galleani S."/>
            <person name="Martos A.R."/>
            <person name="Galeote V."/>
            <person name="Bigey F."/>
            <person name="Dequin S."/>
            <person name="Byrne K.P."/>
            <person name="Wolfe K.H."/>
        </authorList>
    </citation>
    <scope>NUCLEOTIDE SEQUENCE [LARGE SCALE GENOMIC DNA]</scope>
    <source>
        <strain evidence="3 4">NRRL Y-6702</strain>
    </source>
</reference>
<feature type="chain" id="PRO_5028882966" description="REJ domain-containing protein" evidence="2">
    <location>
        <begin position="19"/>
        <end position="151"/>
    </location>
</feature>
<evidence type="ECO:0000256" key="2">
    <source>
        <dbReference type="SAM" id="SignalP"/>
    </source>
</evidence>
<sequence length="151" mass="14764">MQYLYLIAVMCVVRFSCCSLIQKRADSSLGGSASQTGSVSTVYSFLGASGSDTSLLQMPTSAISLTSATMSGTVDESSALSQFLNGAGTATMTSAAVTGGSRAPPSNSSDEASSASVSSSSMASVTLSAGANSLGLPLVAGGVLAGLLALI</sequence>
<dbReference type="OrthoDB" id="10649667at2759"/>
<dbReference type="RefSeq" id="XP_037144106.1">
    <property type="nucleotide sequence ID" value="XM_037288211.1"/>
</dbReference>
<feature type="signal peptide" evidence="2">
    <location>
        <begin position="1"/>
        <end position="18"/>
    </location>
</feature>
<protein>
    <recommendedName>
        <fullName evidence="5">REJ domain-containing protein</fullName>
    </recommendedName>
</protein>
<evidence type="ECO:0000256" key="1">
    <source>
        <dbReference type="SAM" id="MobiDB-lite"/>
    </source>
</evidence>